<protein>
    <submittedName>
        <fullName evidence="1">Uncharacterized protein</fullName>
    </submittedName>
</protein>
<evidence type="ECO:0000313" key="2">
    <source>
        <dbReference type="Proteomes" id="UP001175353"/>
    </source>
</evidence>
<dbReference type="AlphaFoldDB" id="A0AAN6R143"/>
<accession>A0AAN6R143</accession>
<proteinExistence type="predicted"/>
<name>A0AAN6R143_9PEZI</name>
<dbReference type="EMBL" id="JAUJLE010000003">
    <property type="protein sequence ID" value="KAK1015123.1"/>
    <property type="molecule type" value="Genomic_DNA"/>
</dbReference>
<gene>
    <name evidence="1" type="ORF">LTR91_000925</name>
</gene>
<comment type="caution">
    <text evidence="1">The sequence shown here is derived from an EMBL/GenBank/DDBJ whole genome shotgun (WGS) entry which is preliminary data.</text>
</comment>
<sequence length="69" mass="7031">MDATQSHQHVNGGVATEAIKEAALAVAKAWQILTKAGEEEAAAVIMAAGEKAFDAHVFGEAVVQAVAEA</sequence>
<evidence type="ECO:0000313" key="1">
    <source>
        <dbReference type="EMBL" id="KAK1015123.1"/>
    </source>
</evidence>
<keyword evidence="2" id="KW-1185">Reference proteome</keyword>
<reference evidence="1" key="1">
    <citation type="submission" date="2023-06" db="EMBL/GenBank/DDBJ databases">
        <title>Black Yeasts Isolated from many extreme environments.</title>
        <authorList>
            <person name="Coleine C."/>
            <person name="Stajich J.E."/>
            <person name="Selbmann L."/>
        </authorList>
    </citation>
    <scope>NUCLEOTIDE SEQUENCE</scope>
    <source>
        <strain evidence="1">CCFEE 5200</strain>
    </source>
</reference>
<organism evidence="1 2">
    <name type="scientific">Friedmanniomyces endolithicus</name>
    <dbReference type="NCBI Taxonomy" id="329885"/>
    <lineage>
        <taxon>Eukaryota</taxon>
        <taxon>Fungi</taxon>
        <taxon>Dikarya</taxon>
        <taxon>Ascomycota</taxon>
        <taxon>Pezizomycotina</taxon>
        <taxon>Dothideomycetes</taxon>
        <taxon>Dothideomycetidae</taxon>
        <taxon>Mycosphaerellales</taxon>
        <taxon>Teratosphaeriaceae</taxon>
        <taxon>Friedmanniomyces</taxon>
    </lineage>
</organism>
<dbReference type="Proteomes" id="UP001175353">
    <property type="component" value="Unassembled WGS sequence"/>
</dbReference>